<dbReference type="InterPro" id="IPR032640">
    <property type="entry name" value="AMPK1_CBM"/>
</dbReference>
<dbReference type="InterPro" id="IPR020422">
    <property type="entry name" value="TYR_PHOSPHATASE_DUAL_dom"/>
</dbReference>
<dbReference type="GO" id="GO:0019203">
    <property type="term" value="F:carbohydrate phosphatase activity"/>
    <property type="evidence" value="ECO:0007669"/>
    <property type="project" value="InterPro"/>
</dbReference>
<keyword evidence="2" id="KW-0904">Protein phosphatase</keyword>
<evidence type="ECO:0000259" key="6">
    <source>
        <dbReference type="PROSITE" id="PS50056"/>
    </source>
</evidence>
<dbReference type="PANTHER" id="PTHR46642">
    <property type="entry name" value="DUAL SPECIFICITY PHOSPHATASE, SUBGROUP, CATALYTIC DOMAIN"/>
    <property type="match status" value="1"/>
</dbReference>
<dbReference type="InterPro" id="IPR013783">
    <property type="entry name" value="Ig-like_fold"/>
</dbReference>
<dbReference type="Proteomes" id="UP001489004">
    <property type="component" value="Unassembled WGS sequence"/>
</dbReference>
<dbReference type="GO" id="GO:0009507">
    <property type="term" value="C:chloroplast"/>
    <property type="evidence" value="ECO:0007669"/>
    <property type="project" value="TreeGrafter"/>
</dbReference>
<dbReference type="CDD" id="cd14526">
    <property type="entry name" value="DSP_laforin-like"/>
    <property type="match status" value="1"/>
</dbReference>
<dbReference type="CDD" id="cd02859">
    <property type="entry name" value="E_set_AMPKbeta_like_N"/>
    <property type="match status" value="1"/>
</dbReference>
<dbReference type="SUPFAM" id="SSF81296">
    <property type="entry name" value="E set domains"/>
    <property type="match status" value="1"/>
</dbReference>
<dbReference type="Pfam" id="PF00782">
    <property type="entry name" value="DSPc"/>
    <property type="match status" value="1"/>
</dbReference>
<feature type="region of interest" description="Disordered" evidence="4">
    <location>
        <begin position="1"/>
        <end position="28"/>
    </location>
</feature>
<dbReference type="GO" id="GO:0005983">
    <property type="term" value="P:starch catabolic process"/>
    <property type="evidence" value="ECO:0007669"/>
    <property type="project" value="TreeGrafter"/>
</dbReference>
<keyword evidence="8" id="KW-1185">Reference proteome</keyword>
<accession>A0AAW1QGF9</accession>
<evidence type="ECO:0000259" key="5">
    <source>
        <dbReference type="PROSITE" id="PS50054"/>
    </source>
</evidence>
<dbReference type="PROSITE" id="PS50056">
    <property type="entry name" value="TYR_PHOSPHATASE_2"/>
    <property type="match status" value="1"/>
</dbReference>
<keyword evidence="3" id="KW-0119">Carbohydrate metabolism</keyword>
<dbReference type="PANTHER" id="PTHR46642:SF3">
    <property type="entry name" value="PHOSPHOGLUCAN PHOSPHATASE DSP4, CHLOROPLASTIC"/>
    <property type="match status" value="1"/>
</dbReference>
<evidence type="ECO:0000256" key="4">
    <source>
        <dbReference type="SAM" id="MobiDB-lite"/>
    </source>
</evidence>
<dbReference type="InterPro" id="IPR000340">
    <property type="entry name" value="Dual-sp_phosphatase_cat-dom"/>
</dbReference>
<dbReference type="Pfam" id="PF16561">
    <property type="entry name" value="AMPK1_CBM"/>
    <property type="match status" value="1"/>
</dbReference>
<protein>
    <submittedName>
        <fullName evidence="7">Uncharacterized protein</fullName>
    </submittedName>
</protein>
<dbReference type="Gene3D" id="2.60.40.10">
    <property type="entry name" value="Immunoglobulins"/>
    <property type="match status" value="1"/>
</dbReference>
<comment type="caution">
    <text evidence="7">The sequence shown here is derived from an EMBL/GenBank/DDBJ whole genome shotgun (WGS) entry which is preliminary data.</text>
</comment>
<evidence type="ECO:0000256" key="3">
    <source>
        <dbReference type="ARBA" id="ARBA00023277"/>
    </source>
</evidence>
<feature type="domain" description="Tyrosine specific protein phosphatases" evidence="6">
    <location>
        <begin position="125"/>
        <end position="184"/>
    </location>
</feature>
<dbReference type="InterPro" id="IPR052832">
    <property type="entry name" value="Starch-Glucan_Phosphatase"/>
</dbReference>
<dbReference type="InterPro" id="IPR000387">
    <property type="entry name" value="Tyr_Pase_dom"/>
</dbReference>
<dbReference type="PROSITE" id="PS50054">
    <property type="entry name" value="TYR_PHOSPHATASE_DUAL"/>
    <property type="match status" value="1"/>
</dbReference>
<evidence type="ECO:0000256" key="2">
    <source>
        <dbReference type="ARBA" id="ARBA00022912"/>
    </source>
</evidence>
<feature type="compositionally biased region" description="Acidic residues" evidence="4">
    <location>
        <begin position="13"/>
        <end position="28"/>
    </location>
</feature>
<dbReference type="EMBL" id="JALJOR010000003">
    <property type="protein sequence ID" value="KAK9820509.1"/>
    <property type="molecule type" value="Genomic_DNA"/>
</dbReference>
<dbReference type="Gene3D" id="3.90.190.10">
    <property type="entry name" value="Protein tyrosine phosphatase superfamily"/>
    <property type="match status" value="1"/>
</dbReference>
<keyword evidence="1" id="KW-0378">Hydrolase</keyword>
<dbReference type="InterPro" id="IPR045204">
    <property type="entry name" value="DSP_laforin-like"/>
</dbReference>
<proteinExistence type="predicted"/>
<evidence type="ECO:0000313" key="8">
    <source>
        <dbReference type="Proteomes" id="UP001489004"/>
    </source>
</evidence>
<name>A0AAW1QGF9_9CHLO</name>
<organism evidence="7 8">
    <name type="scientific">[Myrmecia] bisecta</name>
    <dbReference type="NCBI Taxonomy" id="41462"/>
    <lineage>
        <taxon>Eukaryota</taxon>
        <taxon>Viridiplantae</taxon>
        <taxon>Chlorophyta</taxon>
        <taxon>core chlorophytes</taxon>
        <taxon>Trebouxiophyceae</taxon>
        <taxon>Trebouxiales</taxon>
        <taxon>Trebouxiaceae</taxon>
        <taxon>Myrmecia</taxon>
    </lineage>
</organism>
<feature type="domain" description="Tyrosine-protein phosphatase" evidence="5">
    <location>
        <begin position="47"/>
        <end position="205"/>
    </location>
</feature>
<dbReference type="InterPro" id="IPR029021">
    <property type="entry name" value="Prot-tyrosine_phosphatase-like"/>
</dbReference>
<evidence type="ECO:0000313" key="7">
    <source>
        <dbReference type="EMBL" id="KAK9820509.1"/>
    </source>
</evidence>
<reference evidence="7 8" key="1">
    <citation type="journal article" date="2024" name="Nat. Commun.">
        <title>Phylogenomics reveals the evolutionary origins of lichenization in chlorophyte algae.</title>
        <authorList>
            <person name="Puginier C."/>
            <person name="Libourel C."/>
            <person name="Otte J."/>
            <person name="Skaloud P."/>
            <person name="Haon M."/>
            <person name="Grisel S."/>
            <person name="Petersen M."/>
            <person name="Berrin J.G."/>
            <person name="Delaux P.M."/>
            <person name="Dal Grande F."/>
            <person name="Keller J."/>
        </authorList>
    </citation>
    <scope>NUCLEOTIDE SEQUENCE [LARGE SCALE GENOMIC DNA]</scope>
    <source>
        <strain evidence="7 8">SAG 2043</strain>
    </source>
</reference>
<dbReference type="GO" id="GO:2001070">
    <property type="term" value="F:starch binding"/>
    <property type="evidence" value="ECO:0007669"/>
    <property type="project" value="TreeGrafter"/>
</dbReference>
<evidence type="ECO:0000256" key="1">
    <source>
        <dbReference type="ARBA" id="ARBA00022801"/>
    </source>
</evidence>
<sequence>MRPLAADVTQAAEAEEEELEEKSEEYSEEMQKRMGGFLTYRHEDGMNFAHVLDNLIVGSCLQKPADLDRLVDEEGVGTIYCLQKNSDMEWFQLDVRPIQARAAERGDVKHVRYPIRDFDAFDVRMQLPRAVALLLQETNAGRGKSYVHCTAGLGRAPATALAYMYWCRGMSLKEAHSLLTGVRPCNPNLAAIRAATCDLLFDKDSQCTVRIAVRRSGNARSIQVAGLDVGWGQPLDMTYDVETHRFVLDRALPPGRFPFKLIVDGRWTYSADHPTYKDNDNINNYVDVVPDISDSGVVAARKRLLSEECNLTTAEREIMMRELLAMDVQPSPGS</sequence>
<dbReference type="GO" id="GO:0004721">
    <property type="term" value="F:phosphoprotein phosphatase activity"/>
    <property type="evidence" value="ECO:0007669"/>
    <property type="project" value="UniProtKB-KW"/>
</dbReference>
<dbReference type="SUPFAM" id="SSF52799">
    <property type="entry name" value="(Phosphotyrosine protein) phosphatases II"/>
    <property type="match status" value="1"/>
</dbReference>
<dbReference type="AlphaFoldDB" id="A0AAW1QGF9"/>
<gene>
    <name evidence="7" type="ORF">WJX72_011109</name>
</gene>
<dbReference type="InterPro" id="IPR014756">
    <property type="entry name" value="Ig_E-set"/>
</dbReference>